<reference evidence="1 2" key="1">
    <citation type="submission" date="2017-11" db="EMBL/GenBank/DDBJ databases">
        <title>De-novo sequencing of pomegranate (Punica granatum L.) genome.</title>
        <authorList>
            <person name="Akparov Z."/>
            <person name="Amiraslanov A."/>
            <person name="Hajiyeva S."/>
            <person name="Abbasov M."/>
            <person name="Kaur K."/>
            <person name="Hamwieh A."/>
            <person name="Solovyev V."/>
            <person name="Salamov A."/>
            <person name="Braich B."/>
            <person name="Kosarev P."/>
            <person name="Mahmoud A."/>
            <person name="Hajiyev E."/>
            <person name="Babayeva S."/>
            <person name="Izzatullayeva V."/>
            <person name="Mammadov A."/>
            <person name="Mammadov A."/>
            <person name="Sharifova S."/>
            <person name="Ojaghi J."/>
            <person name="Eynullazada K."/>
            <person name="Bayramov B."/>
            <person name="Abdulazimova A."/>
            <person name="Shahmuradov I."/>
        </authorList>
    </citation>
    <scope>NUCLEOTIDE SEQUENCE [LARGE SCALE GENOMIC DNA]</scope>
    <source>
        <strain evidence="2">cv. AG2017</strain>
        <tissue evidence="1">Leaf</tissue>
    </source>
</reference>
<evidence type="ECO:0000313" key="1">
    <source>
        <dbReference type="EMBL" id="PKI39517.1"/>
    </source>
</evidence>
<keyword evidence="2" id="KW-1185">Reference proteome</keyword>
<name>A0A2I0I6B0_PUNGR</name>
<dbReference type="EMBL" id="PGOL01003807">
    <property type="protein sequence ID" value="PKI39517.1"/>
    <property type="molecule type" value="Genomic_DNA"/>
</dbReference>
<gene>
    <name evidence="1" type="ORF">CRG98_039987</name>
</gene>
<proteinExistence type="predicted"/>
<evidence type="ECO:0000313" key="2">
    <source>
        <dbReference type="Proteomes" id="UP000233551"/>
    </source>
</evidence>
<protein>
    <submittedName>
        <fullName evidence="1">Uncharacterized protein</fullName>
    </submittedName>
</protein>
<dbReference type="AlphaFoldDB" id="A0A2I0I6B0"/>
<accession>A0A2I0I6B0</accession>
<organism evidence="1 2">
    <name type="scientific">Punica granatum</name>
    <name type="common">Pomegranate</name>
    <dbReference type="NCBI Taxonomy" id="22663"/>
    <lineage>
        <taxon>Eukaryota</taxon>
        <taxon>Viridiplantae</taxon>
        <taxon>Streptophyta</taxon>
        <taxon>Embryophyta</taxon>
        <taxon>Tracheophyta</taxon>
        <taxon>Spermatophyta</taxon>
        <taxon>Magnoliopsida</taxon>
        <taxon>eudicotyledons</taxon>
        <taxon>Gunneridae</taxon>
        <taxon>Pentapetalae</taxon>
        <taxon>rosids</taxon>
        <taxon>malvids</taxon>
        <taxon>Myrtales</taxon>
        <taxon>Lythraceae</taxon>
        <taxon>Punica</taxon>
    </lineage>
</organism>
<comment type="caution">
    <text evidence="1">The sequence shown here is derived from an EMBL/GenBank/DDBJ whole genome shotgun (WGS) entry which is preliminary data.</text>
</comment>
<sequence length="146" mass="16127">MVNGGVVVRLRLHRGEGVNVPFSMTRIRPLLHSAVFFTVVVQIRWPPHGDSLLKMQWGLPSFGWWLRLVGSWSGLSGCDICPPLLLSVWRRGVPPWRQPLAPSWRLLPPLVVQSVSNRGAATSYRLDQASRVGSGRVGSITDSLGP</sequence>
<dbReference type="Proteomes" id="UP000233551">
    <property type="component" value="Unassembled WGS sequence"/>
</dbReference>